<organism evidence="5 6">
    <name type="scientific">Quercus suber</name>
    <name type="common">Cork oak</name>
    <dbReference type="NCBI Taxonomy" id="58331"/>
    <lineage>
        <taxon>Eukaryota</taxon>
        <taxon>Viridiplantae</taxon>
        <taxon>Streptophyta</taxon>
        <taxon>Embryophyta</taxon>
        <taxon>Tracheophyta</taxon>
        <taxon>Spermatophyta</taxon>
        <taxon>Magnoliopsida</taxon>
        <taxon>eudicotyledons</taxon>
        <taxon>Gunneridae</taxon>
        <taxon>Pentapetalae</taxon>
        <taxon>rosids</taxon>
        <taxon>fabids</taxon>
        <taxon>Fagales</taxon>
        <taxon>Fagaceae</taxon>
        <taxon>Quercus</taxon>
    </lineage>
</organism>
<dbReference type="PROSITE" id="PS51685">
    <property type="entry name" value="SAM_MT_ERG6_SMT"/>
    <property type="match status" value="1"/>
</dbReference>
<name>A0AAW0JCB2_QUESU</name>
<sequence length="84" mass="9262">MDSPIPWYLPSDKSHLSLSSFLLTAVGSFITRNMVKTLEFVGLAPKGSRLVQNFLVQTAEGLVGGGKKEIFTPMYFLKPLSDNQ</sequence>
<dbReference type="InterPro" id="IPR050447">
    <property type="entry name" value="Erg6_SMT_methyltransf"/>
</dbReference>
<feature type="domain" description="SAM-dependent methyltransferase Erg6/SMT-type" evidence="4">
    <location>
        <begin position="1"/>
        <end position="82"/>
    </location>
</feature>
<dbReference type="Proteomes" id="UP000237347">
    <property type="component" value="Unassembled WGS sequence"/>
</dbReference>
<dbReference type="InterPro" id="IPR030384">
    <property type="entry name" value="MeTrfase_SMT"/>
</dbReference>
<keyword evidence="1 3" id="KW-0489">Methyltransferase</keyword>
<dbReference type="GO" id="GO:0032259">
    <property type="term" value="P:methylation"/>
    <property type="evidence" value="ECO:0007669"/>
    <property type="project" value="UniProtKB-KW"/>
</dbReference>
<protein>
    <submittedName>
        <fullName evidence="5">Cycloartenol-c-24-methyltransferase</fullName>
    </submittedName>
</protein>
<dbReference type="PANTHER" id="PTHR44068:SF1">
    <property type="entry name" value="HYPOTHETICAL LOC100005854"/>
    <property type="match status" value="1"/>
</dbReference>
<keyword evidence="6" id="KW-1185">Reference proteome</keyword>
<keyword evidence="3" id="KW-0949">S-adenosyl-L-methionine</keyword>
<reference evidence="5 6" key="1">
    <citation type="journal article" date="2018" name="Sci. Data">
        <title>The draft genome sequence of cork oak.</title>
        <authorList>
            <person name="Ramos A.M."/>
            <person name="Usie A."/>
            <person name="Barbosa P."/>
            <person name="Barros P.M."/>
            <person name="Capote T."/>
            <person name="Chaves I."/>
            <person name="Simoes F."/>
            <person name="Abreu I."/>
            <person name="Carrasquinho I."/>
            <person name="Faro C."/>
            <person name="Guimaraes J.B."/>
            <person name="Mendonca D."/>
            <person name="Nobrega F."/>
            <person name="Rodrigues L."/>
            <person name="Saibo N.J.M."/>
            <person name="Varela M.C."/>
            <person name="Egas C."/>
            <person name="Matos J."/>
            <person name="Miguel C.M."/>
            <person name="Oliveira M.M."/>
            <person name="Ricardo C.P."/>
            <person name="Goncalves S."/>
        </authorList>
    </citation>
    <scope>NUCLEOTIDE SEQUENCE [LARGE SCALE GENOMIC DNA]</scope>
    <source>
        <strain evidence="6">cv. HL8</strain>
    </source>
</reference>
<proteinExistence type="inferred from homology"/>
<dbReference type="AlphaFoldDB" id="A0AAW0JCB2"/>
<dbReference type="PANTHER" id="PTHR44068">
    <property type="entry name" value="ZGC:194242"/>
    <property type="match status" value="1"/>
</dbReference>
<evidence type="ECO:0000313" key="6">
    <source>
        <dbReference type="Proteomes" id="UP000237347"/>
    </source>
</evidence>
<dbReference type="EMBL" id="PKMF04000603">
    <property type="protein sequence ID" value="KAK7824445.1"/>
    <property type="molecule type" value="Genomic_DNA"/>
</dbReference>
<evidence type="ECO:0000256" key="2">
    <source>
        <dbReference type="ARBA" id="ARBA00022679"/>
    </source>
</evidence>
<dbReference type="GO" id="GO:0003838">
    <property type="term" value="F:sterol 24-C-methyltransferase activity"/>
    <property type="evidence" value="ECO:0007669"/>
    <property type="project" value="TreeGrafter"/>
</dbReference>
<gene>
    <name evidence="5" type="primary">SMT1_1</name>
    <name evidence="5" type="ORF">CFP56_034393</name>
</gene>
<evidence type="ECO:0000256" key="3">
    <source>
        <dbReference type="PROSITE-ProRule" id="PRU01022"/>
    </source>
</evidence>
<evidence type="ECO:0000313" key="5">
    <source>
        <dbReference type="EMBL" id="KAK7824445.1"/>
    </source>
</evidence>
<comment type="caution">
    <text evidence="5">The sequence shown here is derived from an EMBL/GenBank/DDBJ whole genome shotgun (WGS) entry which is preliminary data.</text>
</comment>
<evidence type="ECO:0000259" key="4">
    <source>
        <dbReference type="PROSITE" id="PS51685"/>
    </source>
</evidence>
<dbReference type="GO" id="GO:0016126">
    <property type="term" value="P:sterol biosynthetic process"/>
    <property type="evidence" value="ECO:0007669"/>
    <property type="project" value="TreeGrafter"/>
</dbReference>
<dbReference type="Pfam" id="PF08498">
    <property type="entry name" value="Sterol_MT_C"/>
    <property type="match status" value="1"/>
</dbReference>
<dbReference type="GO" id="GO:0005783">
    <property type="term" value="C:endoplasmic reticulum"/>
    <property type="evidence" value="ECO:0007669"/>
    <property type="project" value="TreeGrafter"/>
</dbReference>
<dbReference type="InterPro" id="IPR013705">
    <property type="entry name" value="Sterol_MeTrfase_C"/>
</dbReference>
<accession>A0AAW0JCB2</accession>
<keyword evidence="2 3" id="KW-0808">Transferase</keyword>
<evidence type="ECO:0000256" key="1">
    <source>
        <dbReference type="ARBA" id="ARBA00022603"/>
    </source>
</evidence>
<comment type="similarity">
    <text evidence="3">Belongs to the class I-like SAM-binding methyltransferase superfamily. Erg6/SMT family.</text>
</comment>